<sequence length="46" mass="5081">MEKSVAFYEGLTGVKIANNDEIGGPRMAKTQGQDDTFSKATFNWII</sequence>
<evidence type="ECO:0008006" key="3">
    <source>
        <dbReference type="Google" id="ProtNLM"/>
    </source>
</evidence>
<proteinExistence type="predicted"/>
<protein>
    <recommendedName>
        <fullName evidence="3">Glyoxalase/fosfomycin resistance/dioxygenase domain-containing protein</fullName>
    </recommendedName>
</protein>
<dbReference type="EMBL" id="JAYLLN010000027">
    <property type="protein sequence ID" value="MEI5985468.1"/>
    <property type="molecule type" value="Genomic_DNA"/>
</dbReference>
<comment type="caution">
    <text evidence="1">The sequence shown here is derived from an EMBL/GenBank/DDBJ whole genome shotgun (WGS) entry which is preliminary data.</text>
</comment>
<accession>A0ABU8I7A4</accession>
<keyword evidence="2" id="KW-1185">Reference proteome</keyword>
<dbReference type="Proteomes" id="UP001363035">
    <property type="component" value="Unassembled WGS sequence"/>
</dbReference>
<reference evidence="1 2" key="1">
    <citation type="submission" date="2024-01" db="EMBL/GenBank/DDBJ databases">
        <title>Sphingobacterium tenebrionis sp. nov., a novel endophyte isolated from tenebrio molitor intestines.</title>
        <authorList>
            <person name="Zhang C."/>
        </authorList>
    </citation>
    <scope>NUCLEOTIDE SEQUENCE [LARGE SCALE GENOMIC DNA]</scope>
    <source>
        <strain evidence="1 2">PU5-4</strain>
    </source>
</reference>
<name>A0ABU8I7A4_9SPHI</name>
<organism evidence="1 2">
    <name type="scientific">Sphingobacterium tenebrionis</name>
    <dbReference type="NCBI Taxonomy" id="3111775"/>
    <lineage>
        <taxon>Bacteria</taxon>
        <taxon>Pseudomonadati</taxon>
        <taxon>Bacteroidota</taxon>
        <taxon>Sphingobacteriia</taxon>
        <taxon>Sphingobacteriales</taxon>
        <taxon>Sphingobacteriaceae</taxon>
        <taxon>Sphingobacterium</taxon>
    </lineage>
</organism>
<gene>
    <name evidence="1" type="ORF">VJ786_11210</name>
</gene>
<evidence type="ECO:0000313" key="2">
    <source>
        <dbReference type="Proteomes" id="UP001363035"/>
    </source>
</evidence>
<evidence type="ECO:0000313" key="1">
    <source>
        <dbReference type="EMBL" id="MEI5985468.1"/>
    </source>
</evidence>